<feature type="domain" description="Beta-ketoacyl synthase-like N-terminal" evidence="1">
    <location>
        <begin position="35"/>
        <end position="156"/>
    </location>
</feature>
<name>A0A848B0J6_9BACT</name>
<comment type="caution">
    <text evidence="2">The sequence shown here is derived from an EMBL/GenBank/DDBJ whole genome shotgun (WGS) entry which is preliminary data.</text>
</comment>
<evidence type="ECO:0000313" key="3">
    <source>
        <dbReference type="Proteomes" id="UP000576225"/>
    </source>
</evidence>
<proteinExistence type="predicted"/>
<evidence type="ECO:0000259" key="1">
    <source>
        <dbReference type="Pfam" id="PF13723"/>
    </source>
</evidence>
<protein>
    <submittedName>
        <fullName evidence="2">Beta-ketoacyl synthase chain length factor</fullName>
    </submittedName>
</protein>
<dbReference type="EMBL" id="JABAEW010000013">
    <property type="protein sequence ID" value="NMD86652.1"/>
    <property type="molecule type" value="Genomic_DNA"/>
</dbReference>
<accession>A0A848B0J6</accession>
<dbReference type="Proteomes" id="UP000576225">
    <property type="component" value="Unassembled WGS sequence"/>
</dbReference>
<dbReference type="SUPFAM" id="SSF53901">
    <property type="entry name" value="Thiolase-like"/>
    <property type="match status" value="1"/>
</dbReference>
<organism evidence="2 3">
    <name type="scientific">Victivallis vadensis</name>
    <dbReference type="NCBI Taxonomy" id="172901"/>
    <lineage>
        <taxon>Bacteria</taxon>
        <taxon>Pseudomonadati</taxon>
        <taxon>Lentisphaerota</taxon>
        <taxon>Lentisphaeria</taxon>
        <taxon>Victivallales</taxon>
        <taxon>Victivallaceae</taxon>
        <taxon>Victivallis</taxon>
    </lineage>
</organism>
<dbReference type="InterPro" id="IPR014030">
    <property type="entry name" value="Ketoacyl_synth_N"/>
</dbReference>
<evidence type="ECO:0000313" key="2">
    <source>
        <dbReference type="EMBL" id="NMD86652.1"/>
    </source>
</evidence>
<sequence>MMYIASKYLFGPAEAPGAAELNAAELKRIREAYSLRRADRYTALVVGAAVRAAQGVEVAGTGTALVTATAFGPHRTTFATLDDILDYPEDQILPTRFSHSVHNAAASYVGVALQIQGPTLALAGFEDVWFEALELARTLLDGGLCRRALVIGAEERALLTEHAHELWPERFEAEPREGAAALLLSLDPAENRYGELKLDRTAAEGPGLFYFGGSREFFESLERAEAGGVLTLRRREPWRGDGETML</sequence>
<dbReference type="Pfam" id="PF13723">
    <property type="entry name" value="Ketoacyl-synt_2"/>
    <property type="match status" value="1"/>
</dbReference>
<dbReference type="Gene3D" id="3.40.47.10">
    <property type="match status" value="1"/>
</dbReference>
<gene>
    <name evidence="2" type="ORF">HF882_08665</name>
</gene>
<reference evidence="2 3" key="1">
    <citation type="submission" date="2020-04" db="EMBL/GenBank/DDBJ databases">
        <authorList>
            <person name="Hitch T.C.A."/>
            <person name="Wylensek D."/>
            <person name="Clavel T."/>
        </authorList>
    </citation>
    <scope>NUCLEOTIDE SEQUENCE [LARGE SCALE GENOMIC DNA]</scope>
    <source>
        <strain evidence="2 3">COR2-253-APC-1A</strain>
    </source>
</reference>
<dbReference type="GO" id="GO:0016746">
    <property type="term" value="F:acyltransferase activity"/>
    <property type="evidence" value="ECO:0007669"/>
    <property type="project" value="InterPro"/>
</dbReference>
<dbReference type="AlphaFoldDB" id="A0A848B0J6"/>
<dbReference type="InterPro" id="IPR016039">
    <property type="entry name" value="Thiolase-like"/>
</dbReference>